<feature type="transmembrane region" description="Helical" evidence="13">
    <location>
        <begin position="90"/>
        <end position="114"/>
    </location>
</feature>
<dbReference type="SUPFAM" id="SSF81342">
    <property type="entry name" value="Transmembrane di-heme cytochromes"/>
    <property type="match status" value="1"/>
</dbReference>
<evidence type="ECO:0000256" key="5">
    <source>
        <dbReference type="ARBA" id="ARBA00022617"/>
    </source>
</evidence>
<organism evidence="15 16">
    <name type="scientific">Defluviimonas salinarum</name>
    <dbReference type="NCBI Taxonomy" id="2992147"/>
    <lineage>
        <taxon>Bacteria</taxon>
        <taxon>Pseudomonadati</taxon>
        <taxon>Pseudomonadota</taxon>
        <taxon>Alphaproteobacteria</taxon>
        <taxon>Rhodobacterales</taxon>
        <taxon>Paracoccaceae</taxon>
        <taxon>Albidovulum</taxon>
    </lineage>
</organism>
<name>A0ABT3J4X2_9RHOB</name>
<evidence type="ECO:0000259" key="14">
    <source>
        <dbReference type="Pfam" id="PF01292"/>
    </source>
</evidence>
<comment type="caution">
    <text evidence="15">The sequence shown here is derived from an EMBL/GenBank/DDBJ whole genome shotgun (WGS) entry which is preliminary data.</text>
</comment>
<keyword evidence="7" id="KW-0479">Metal-binding</keyword>
<dbReference type="Pfam" id="PF01292">
    <property type="entry name" value="Ni_hydr_CYTB"/>
    <property type="match status" value="1"/>
</dbReference>
<proteinExistence type="inferred from homology"/>
<evidence type="ECO:0000256" key="12">
    <source>
        <dbReference type="ARBA" id="ARBA00037975"/>
    </source>
</evidence>
<dbReference type="InterPro" id="IPR016174">
    <property type="entry name" value="Di-haem_cyt_TM"/>
</dbReference>
<evidence type="ECO:0000256" key="13">
    <source>
        <dbReference type="SAM" id="Phobius"/>
    </source>
</evidence>
<evidence type="ECO:0000256" key="9">
    <source>
        <dbReference type="ARBA" id="ARBA00022989"/>
    </source>
</evidence>
<keyword evidence="6 13" id="KW-0812">Transmembrane</keyword>
<dbReference type="InterPro" id="IPR052168">
    <property type="entry name" value="Cytochrome_b561_oxidase"/>
</dbReference>
<keyword evidence="10" id="KW-0408">Iron</keyword>
<dbReference type="PANTHER" id="PTHR30529">
    <property type="entry name" value="CYTOCHROME B561"/>
    <property type="match status" value="1"/>
</dbReference>
<comment type="subcellular location">
    <subcellularLocation>
        <location evidence="2">Cell membrane</location>
        <topology evidence="2">Multi-pass membrane protein</topology>
    </subcellularLocation>
</comment>
<evidence type="ECO:0000256" key="6">
    <source>
        <dbReference type="ARBA" id="ARBA00022692"/>
    </source>
</evidence>
<comment type="similarity">
    <text evidence="12">Belongs to the cytochrome b561 family.</text>
</comment>
<evidence type="ECO:0000256" key="1">
    <source>
        <dbReference type="ARBA" id="ARBA00001970"/>
    </source>
</evidence>
<comment type="cofactor">
    <cofactor evidence="1">
        <name>heme b</name>
        <dbReference type="ChEBI" id="CHEBI:60344"/>
    </cofactor>
</comment>
<feature type="transmembrane region" description="Helical" evidence="13">
    <location>
        <begin position="126"/>
        <end position="149"/>
    </location>
</feature>
<protein>
    <submittedName>
        <fullName evidence="15">Cytochrome b/b6 domain-containing protein</fullName>
    </submittedName>
</protein>
<dbReference type="Gene3D" id="1.20.950.20">
    <property type="entry name" value="Transmembrane di-heme cytochromes, Chain C"/>
    <property type="match status" value="1"/>
</dbReference>
<evidence type="ECO:0000256" key="2">
    <source>
        <dbReference type="ARBA" id="ARBA00004651"/>
    </source>
</evidence>
<reference evidence="15 16" key="1">
    <citation type="submission" date="2022-10" db="EMBL/GenBank/DDBJ databases">
        <title>Defluviimonas sp. CAU 1641 isolated from mud.</title>
        <authorList>
            <person name="Kim W."/>
        </authorList>
    </citation>
    <scope>NUCLEOTIDE SEQUENCE [LARGE SCALE GENOMIC DNA]</scope>
    <source>
        <strain evidence="15 16">CAU 1641</strain>
    </source>
</reference>
<sequence length="161" mass="16987">MKQASGYTRVQFALHWIVLALIVVSYGSGNAIASAWRAFGRGEEVGPGALLVHVVAGGAILALALARLYLRLRHGAPAAPEGGHPGVKAVAAVTHWSLYALMIAMPATGLAAWFGGIRDLGDVHEAMFNLLVALVALHVAGAMLHHFVLKDGLLRRMRRAG</sequence>
<feature type="transmembrane region" description="Helical" evidence="13">
    <location>
        <begin position="12"/>
        <end position="36"/>
    </location>
</feature>
<dbReference type="RefSeq" id="WP_264772421.1">
    <property type="nucleotide sequence ID" value="NZ_JAPDOG010000012.1"/>
</dbReference>
<evidence type="ECO:0000256" key="4">
    <source>
        <dbReference type="ARBA" id="ARBA00022475"/>
    </source>
</evidence>
<dbReference type="InterPro" id="IPR011577">
    <property type="entry name" value="Cyt_b561_bac/Ni-Hgenase"/>
</dbReference>
<keyword evidence="4" id="KW-1003">Cell membrane</keyword>
<evidence type="ECO:0000256" key="11">
    <source>
        <dbReference type="ARBA" id="ARBA00023136"/>
    </source>
</evidence>
<dbReference type="EMBL" id="JAPDOG010000012">
    <property type="protein sequence ID" value="MCW3782752.1"/>
    <property type="molecule type" value="Genomic_DNA"/>
</dbReference>
<keyword evidence="9 13" id="KW-1133">Transmembrane helix</keyword>
<gene>
    <name evidence="15" type="ORF">OM960_14275</name>
</gene>
<evidence type="ECO:0000256" key="7">
    <source>
        <dbReference type="ARBA" id="ARBA00022723"/>
    </source>
</evidence>
<keyword evidence="8" id="KW-0249">Electron transport</keyword>
<keyword evidence="3" id="KW-0813">Transport</keyword>
<dbReference type="Proteomes" id="UP001207582">
    <property type="component" value="Unassembled WGS sequence"/>
</dbReference>
<evidence type="ECO:0000256" key="3">
    <source>
        <dbReference type="ARBA" id="ARBA00022448"/>
    </source>
</evidence>
<feature type="transmembrane region" description="Helical" evidence="13">
    <location>
        <begin position="48"/>
        <end position="70"/>
    </location>
</feature>
<evidence type="ECO:0000313" key="15">
    <source>
        <dbReference type="EMBL" id="MCW3782752.1"/>
    </source>
</evidence>
<keyword evidence="11 13" id="KW-0472">Membrane</keyword>
<evidence type="ECO:0000313" key="16">
    <source>
        <dbReference type="Proteomes" id="UP001207582"/>
    </source>
</evidence>
<feature type="domain" description="Cytochrome b561 bacterial/Ni-hydrogenase" evidence="14">
    <location>
        <begin position="7"/>
        <end position="157"/>
    </location>
</feature>
<evidence type="ECO:0000256" key="10">
    <source>
        <dbReference type="ARBA" id="ARBA00023004"/>
    </source>
</evidence>
<dbReference type="PANTHER" id="PTHR30529:SF1">
    <property type="entry name" value="CYTOCHROME B561 HOMOLOG 2"/>
    <property type="match status" value="1"/>
</dbReference>
<keyword evidence="5" id="KW-0349">Heme</keyword>
<accession>A0ABT3J4X2</accession>
<evidence type="ECO:0000256" key="8">
    <source>
        <dbReference type="ARBA" id="ARBA00022982"/>
    </source>
</evidence>
<keyword evidence="16" id="KW-1185">Reference proteome</keyword>